<evidence type="ECO:0000313" key="10">
    <source>
        <dbReference type="EMBL" id="KAK7479375.1"/>
    </source>
</evidence>
<dbReference type="PANTHER" id="PTHR12137">
    <property type="entry name" value="CARBOHYDRATE SULFOTRANSFERASE"/>
    <property type="match status" value="1"/>
</dbReference>
<keyword evidence="5 9" id="KW-1133">Transmembrane helix</keyword>
<evidence type="ECO:0000256" key="7">
    <source>
        <dbReference type="ARBA" id="ARBA00023136"/>
    </source>
</evidence>
<keyword evidence="4 9" id="KW-0812">Transmembrane</keyword>
<dbReference type="Pfam" id="PF03567">
    <property type="entry name" value="Sulfotransfer_2"/>
    <property type="match status" value="1"/>
</dbReference>
<evidence type="ECO:0000256" key="1">
    <source>
        <dbReference type="ARBA" id="ARBA00004323"/>
    </source>
</evidence>
<dbReference type="AlphaFoldDB" id="A0ABD0JWA5"/>
<evidence type="ECO:0000256" key="6">
    <source>
        <dbReference type="ARBA" id="ARBA00023034"/>
    </source>
</evidence>
<dbReference type="EC" id="2.8.2.-" evidence="9"/>
<reference evidence="10 11" key="1">
    <citation type="journal article" date="2023" name="Sci. Data">
        <title>Genome assembly of the Korean intertidal mud-creeper Batillaria attramentaria.</title>
        <authorList>
            <person name="Patra A.K."/>
            <person name="Ho P.T."/>
            <person name="Jun S."/>
            <person name="Lee S.J."/>
            <person name="Kim Y."/>
            <person name="Won Y.J."/>
        </authorList>
    </citation>
    <scope>NUCLEOTIDE SEQUENCE [LARGE SCALE GENOMIC DNA]</scope>
    <source>
        <strain evidence="10">Wonlab-2016</strain>
    </source>
</reference>
<sequence>MNPIAALRRLLFRYGLYQLHGLFLVGICVLTVPSVFLLVVLNRSEELSLFRPKGPMWVSQHGQGSGRVTPVERFRQRRQHFVDTCRMIGHAGEEDDGLSPLMRFENLTVCLPSKAGSTLFKMILHYLAENKASLPNEQPFFQVQFGNVHEELPKSLRAPRRGKLDGGGMKTAVFVRDPYTRLLFAYIDKLFRPRLDYWRTYGKPILTHVRGHEETDLSRMCASDVTFAEFIRYLVMSELEKKTKVSPHFYPISRQCGLCNEPENLSVVYDFIGKTETYATDAPAILKAVGLYDRLPHDFDLGVAYRQRNMELLVNYTFRRHLSEPLSTMCTSKAETLVRVWRILQIRGIFSTSESFPFSNTSAEDVTYGQFLQTSRAAFKRSLEDRSLSGNVNTAMKEAYSTVPLADRKALQRIFHRDFLLFQYPSSVPGVFPENDRFQLDRFHFFDVFHERFKEKTAEL</sequence>
<gene>
    <name evidence="10" type="ORF">BaRGS_00029367</name>
</gene>
<keyword evidence="11" id="KW-1185">Reference proteome</keyword>
<accession>A0ABD0JWA5</accession>
<proteinExistence type="inferred from homology"/>
<keyword evidence="9" id="KW-0735">Signal-anchor</keyword>
<evidence type="ECO:0000256" key="4">
    <source>
        <dbReference type="ARBA" id="ARBA00022692"/>
    </source>
</evidence>
<comment type="similarity">
    <text evidence="2 9">Belongs to the sulfotransferase 2 family.</text>
</comment>
<dbReference type="InterPro" id="IPR018011">
    <property type="entry name" value="Carb_sulfotrans_8-10"/>
</dbReference>
<keyword evidence="9" id="KW-0119">Carbohydrate metabolism</keyword>
<evidence type="ECO:0000256" key="3">
    <source>
        <dbReference type="ARBA" id="ARBA00022679"/>
    </source>
</evidence>
<dbReference type="GO" id="GO:0000139">
    <property type="term" value="C:Golgi membrane"/>
    <property type="evidence" value="ECO:0007669"/>
    <property type="project" value="UniProtKB-SubCell"/>
</dbReference>
<dbReference type="GO" id="GO:0008146">
    <property type="term" value="F:sulfotransferase activity"/>
    <property type="evidence" value="ECO:0007669"/>
    <property type="project" value="UniProtKB-ARBA"/>
</dbReference>
<evidence type="ECO:0000313" key="11">
    <source>
        <dbReference type="Proteomes" id="UP001519460"/>
    </source>
</evidence>
<organism evidence="10 11">
    <name type="scientific">Batillaria attramentaria</name>
    <dbReference type="NCBI Taxonomy" id="370345"/>
    <lineage>
        <taxon>Eukaryota</taxon>
        <taxon>Metazoa</taxon>
        <taxon>Spiralia</taxon>
        <taxon>Lophotrochozoa</taxon>
        <taxon>Mollusca</taxon>
        <taxon>Gastropoda</taxon>
        <taxon>Caenogastropoda</taxon>
        <taxon>Sorbeoconcha</taxon>
        <taxon>Cerithioidea</taxon>
        <taxon>Batillariidae</taxon>
        <taxon>Batillaria</taxon>
    </lineage>
</organism>
<keyword evidence="6 9" id="KW-0333">Golgi apparatus</keyword>
<keyword evidence="8 9" id="KW-0325">Glycoprotein</keyword>
<dbReference type="InterPro" id="IPR005331">
    <property type="entry name" value="Sulfotransferase"/>
</dbReference>
<dbReference type="PANTHER" id="PTHR12137:SF54">
    <property type="entry name" value="CARBOHYDRATE SULFOTRANSFERASE"/>
    <property type="match status" value="1"/>
</dbReference>
<comment type="caution">
    <text evidence="10">The sequence shown here is derived from an EMBL/GenBank/DDBJ whole genome shotgun (WGS) entry which is preliminary data.</text>
</comment>
<protein>
    <recommendedName>
        <fullName evidence="9">Carbohydrate sulfotransferase</fullName>
        <ecNumber evidence="9">2.8.2.-</ecNumber>
    </recommendedName>
</protein>
<dbReference type="EMBL" id="JACVVK020000304">
    <property type="protein sequence ID" value="KAK7479375.1"/>
    <property type="molecule type" value="Genomic_DNA"/>
</dbReference>
<keyword evidence="3 9" id="KW-0808">Transferase</keyword>
<feature type="transmembrane region" description="Helical" evidence="9">
    <location>
        <begin position="21"/>
        <end position="41"/>
    </location>
</feature>
<evidence type="ECO:0000256" key="5">
    <source>
        <dbReference type="ARBA" id="ARBA00022989"/>
    </source>
</evidence>
<evidence type="ECO:0000256" key="8">
    <source>
        <dbReference type="ARBA" id="ARBA00023180"/>
    </source>
</evidence>
<keyword evidence="7 9" id="KW-0472">Membrane</keyword>
<name>A0ABD0JWA5_9CAEN</name>
<evidence type="ECO:0000256" key="9">
    <source>
        <dbReference type="RuleBase" id="RU364020"/>
    </source>
</evidence>
<evidence type="ECO:0000256" key="2">
    <source>
        <dbReference type="ARBA" id="ARBA00006339"/>
    </source>
</evidence>
<dbReference type="Proteomes" id="UP001519460">
    <property type="component" value="Unassembled WGS sequence"/>
</dbReference>
<comment type="subcellular location">
    <subcellularLocation>
        <location evidence="1 9">Golgi apparatus membrane</location>
        <topology evidence="1 9">Single-pass type II membrane protein</topology>
    </subcellularLocation>
</comment>